<dbReference type="AlphaFoldDB" id="A0A0C1JU89"/>
<dbReference type="Proteomes" id="UP000031465">
    <property type="component" value="Unassembled WGS sequence"/>
</dbReference>
<accession>A0A0C1JU89</accession>
<sequence length="323" mass="36436">MQLPEDLQNGVIEALEQAGWNELLNAREVLTDRYRSHQKQQFMTNDQQRLSYLATRLPATYAAVYQTLNQIKKTVNGISIHSLLDLGAGPGTTLWAAAQIFPLQTATLFEKDLALALLGQKLAQRKELAVFQNCQWKIGDLELLEELPVHDMVTLSYSIGELSSASILPVLQKCWQATKEILVIIEPGTPTGFERIRLIRQTLIDMGGHIVAPCSHALKCPILRGDWCHFTARIERSSFHRRLKGGTLNYEDEKFSYIVVSKSSLLLPPARILRHPQHRSGHSLFTLCTPNGIQQETISKRTPLEYKIAKKLEWGEVFSLSAK</sequence>
<name>A0A0C1JU89_9BACT</name>
<dbReference type="PANTHER" id="PTHR13184:SF5">
    <property type="entry name" value="METHYLTRANSFERASE-LIKE PROTEIN 17, MITOCHONDRIAL"/>
    <property type="match status" value="1"/>
</dbReference>
<dbReference type="PATRIC" id="fig|362787.3.peg.1970"/>
<protein>
    <recommendedName>
        <fullName evidence="7">Ribosomal small subunit Rsm22</fullName>
    </recommendedName>
</protein>
<dbReference type="GO" id="GO:0051536">
    <property type="term" value="F:iron-sulfur cluster binding"/>
    <property type="evidence" value="ECO:0007669"/>
    <property type="project" value="UniProtKB-KW"/>
</dbReference>
<dbReference type="CDD" id="cd02440">
    <property type="entry name" value="AdoMet_MTases"/>
    <property type="match status" value="1"/>
</dbReference>
<proteinExistence type="predicted"/>
<evidence type="ECO:0000256" key="2">
    <source>
        <dbReference type="ARBA" id="ARBA00022946"/>
    </source>
</evidence>
<organism evidence="5 6">
    <name type="scientific">Candidatus Protochlamydia amoebophila</name>
    <dbReference type="NCBI Taxonomy" id="362787"/>
    <lineage>
        <taxon>Bacteria</taxon>
        <taxon>Pseudomonadati</taxon>
        <taxon>Chlamydiota</taxon>
        <taxon>Chlamydiia</taxon>
        <taxon>Parachlamydiales</taxon>
        <taxon>Parachlamydiaceae</taxon>
        <taxon>Candidatus Protochlamydia</taxon>
    </lineage>
</organism>
<evidence type="ECO:0000256" key="3">
    <source>
        <dbReference type="ARBA" id="ARBA00023004"/>
    </source>
</evidence>
<gene>
    <name evidence="5" type="ORF">DB44_FM00060</name>
</gene>
<evidence type="ECO:0000256" key="1">
    <source>
        <dbReference type="ARBA" id="ARBA00022723"/>
    </source>
</evidence>
<keyword evidence="3" id="KW-0408">Iron</keyword>
<evidence type="ECO:0000313" key="6">
    <source>
        <dbReference type="Proteomes" id="UP000031465"/>
    </source>
</evidence>
<dbReference type="GO" id="GO:0046872">
    <property type="term" value="F:metal ion binding"/>
    <property type="evidence" value="ECO:0007669"/>
    <property type="project" value="UniProtKB-KW"/>
</dbReference>
<dbReference type="GO" id="GO:0015935">
    <property type="term" value="C:small ribosomal subunit"/>
    <property type="evidence" value="ECO:0007669"/>
    <property type="project" value="TreeGrafter"/>
</dbReference>
<dbReference type="InterPro" id="IPR029063">
    <property type="entry name" value="SAM-dependent_MTases_sf"/>
</dbReference>
<keyword evidence="4" id="KW-0411">Iron-sulfur</keyword>
<dbReference type="PANTHER" id="PTHR13184">
    <property type="entry name" value="37S RIBOSOMAL PROTEIN S22"/>
    <property type="match status" value="1"/>
</dbReference>
<dbReference type="GO" id="GO:0003735">
    <property type="term" value="F:structural constituent of ribosome"/>
    <property type="evidence" value="ECO:0007669"/>
    <property type="project" value="TreeGrafter"/>
</dbReference>
<comment type="caution">
    <text evidence="5">The sequence shown here is derived from an EMBL/GenBank/DDBJ whole genome shotgun (WGS) entry which is preliminary data.</text>
</comment>
<reference evidence="5 6" key="1">
    <citation type="journal article" date="2014" name="Mol. Biol. Evol.">
        <title>Massive expansion of Ubiquitination-related gene families within the Chlamydiae.</title>
        <authorList>
            <person name="Domman D."/>
            <person name="Collingro A."/>
            <person name="Lagkouvardos I."/>
            <person name="Gehre L."/>
            <person name="Weinmaier T."/>
            <person name="Rattei T."/>
            <person name="Subtil A."/>
            <person name="Horn M."/>
        </authorList>
    </citation>
    <scope>NUCLEOTIDE SEQUENCE [LARGE SCALE GENOMIC DNA]</scope>
    <source>
        <strain evidence="5 6">EI2</strain>
    </source>
</reference>
<evidence type="ECO:0008006" key="7">
    <source>
        <dbReference type="Google" id="ProtNLM"/>
    </source>
</evidence>
<keyword evidence="2" id="KW-0809">Transit peptide</keyword>
<dbReference type="GO" id="GO:0008168">
    <property type="term" value="F:methyltransferase activity"/>
    <property type="evidence" value="ECO:0007669"/>
    <property type="project" value="InterPro"/>
</dbReference>
<evidence type="ECO:0000256" key="4">
    <source>
        <dbReference type="ARBA" id="ARBA00023014"/>
    </source>
</evidence>
<dbReference type="EMBL" id="JSAN01000134">
    <property type="protein sequence ID" value="KIC70832.1"/>
    <property type="molecule type" value="Genomic_DNA"/>
</dbReference>
<dbReference type="GO" id="GO:0006412">
    <property type="term" value="P:translation"/>
    <property type="evidence" value="ECO:0007669"/>
    <property type="project" value="InterPro"/>
</dbReference>
<dbReference type="RefSeq" id="WP_052236508.1">
    <property type="nucleotide sequence ID" value="NZ_JSAN01000134.1"/>
</dbReference>
<dbReference type="Gene3D" id="3.40.50.150">
    <property type="entry name" value="Vaccinia Virus protein VP39"/>
    <property type="match status" value="1"/>
</dbReference>
<evidence type="ECO:0000313" key="5">
    <source>
        <dbReference type="EMBL" id="KIC70832.1"/>
    </source>
</evidence>
<dbReference type="InterPro" id="IPR015324">
    <property type="entry name" value="Ribosomal_Rsm22-like"/>
</dbReference>
<dbReference type="Pfam" id="PF09243">
    <property type="entry name" value="Rsm22"/>
    <property type="match status" value="1"/>
</dbReference>
<dbReference type="SUPFAM" id="SSF53335">
    <property type="entry name" value="S-adenosyl-L-methionine-dependent methyltransferases"/>
    <property type="match status" value="1"/>
</dbReference>
<keyword evidence="1" id="KW-0479">Metal-binding</keyword>
<dbReference type="InterPro" id="IPR052571">
    <property type="entry name" value="Mt_RNA_Methyltransferase"/>
</dbReference>